<dbReference type="InterPro" id="IPR050416">
    <property type="entry name" value="FAD-linked_Oxidoreductase"/>
</dbReference>
<dbReference type="AlphaFoldDB" id="A0A6G0XUH4"/>
<dbReference type="SUPFAM" id="SSF56176">
    <property type="entry name" value="FAD-binding/transporter-associated domain-like"/>
    <property type="match status" value="1"/>
</dbReference>
<proteinExistence type="inferred from homology"/>
<keyword evidence="5" id="KW-0560">Oxidoreductase</keyword>
<evidence type="ECO:0000256" key="6">
    <source>
        <dbReference type="SAM" id="SignalP"/>
    </source>
</evidence>
<feature type="signal peptide" evidence="6">
    <location>
        <begin position="1"/>
        <end position="20"/>
    </location>
</feature>
<evidence type="ECO:0000313" key="9">
    <source>
        <dbReference type="Proteomes" id="UP000481153"/>
    </source>
</evidence>
<dbReference type="VEuPathDB" id="FungiDB:AeMF1_015042"/>
<dbReference type="PANTHER" id="PTHR42973:SF39">
    <property type="entry name" value="FAD-BINDING PCMH-TYPE DOMAIN-CONTAINING PROTEIN"/>
    <property type="match status" value="1"/>
</dbReference>
<feature type="domain" description="FAD-binding PCMH-type" evidence="7">
    <location>
        <begin position="114"/>
        <end position="292"/>
    </location>
</feature>
<reference evidence="8 9" key="1">
    <citation type="submission" date="2019-07" db="EMBL/GenBank/DDBJ databases">
        <title>Genomics analysis of Aphanomyces spp. identifies a new class of oomycete effector associated with host adaptation.</title>
        <authorList>
            <person name="Gaulin E."/>
        </authorList>
    </citation>
    <scope>NUCLEOTIDE SEQUENCE [LARGE SCALE GENOMIC DNA]</scope>
    <source>
        <strain evidence="8 9">ATCC 201684</strain>
    </source>
</reference>
<evidence type="ECO:0000256" key="3">
    <source>
        <dbReference type="ARBA" id="ARBA00022630"/>
    </source>
</evidence>
<dbReference type="Pfam" id="PF08031">
    <property type="entry name" value="BBE"/>
    <property type="match status" value="1"/>
</dbReference>
<dbReference type="InterPro" id="IPR012951">
    <property type="entry name" value="BBE"/>
</dbReference>
<feature type="chain" id="PRO_5026128371" description="FAD-binding PCMH-type domain-containing protein" evidence="6">
    <location>
        <begin position="21"/>
        <end position="559"/>
    </location>
</feature>
<keyword evidence="6" id="KW-0732">Signal</keyword>
<accession>A0A6G0XUH4</accession>
<comment type="cofactor">
    <cofactor evidence="1">
        <name>FAD</name>
        <dbReference type="ChEBI" id="CHEBI:57692"/>
    </cofactor>
</comment>
<protein>
    <recommendedName>
        <fullName evidence="7">FAD-binding PCMH-type domain-containing protein</fullName>
    </recommendedName>
</protein>
<keyword evidence="4" id="KW-0274">FAD</keyword>
<dbReference type="Proteomes" id="UP000481153">
    <property type="component" value="Unassembled WGS sequence"/>
</dbReference>
<dbReference type="PROSITE" id="PS51387">
    <property type="entry name" value="FAD_PCMH"/>
    <property type="match status" value="1"/>
</dbReference>
<dbReference type="Pfam" id="PF01565">
    <property type="entry name" value="FAD_binding_4"/>
    <property type="match status" value="1"/>
</dbReference>
<evidence type="ECO:0000256" key="2">
    <source>
        <dbReference type="ARBA" id="ARBA00005466"/>
    </source>
</evidence>
<evidence type="ECO:0000256" key="5">
    <source>
        <dbReference type="ARBA" id="ARBA00023002"/>
    </source>
</evidence>
<comment type="similarity">
    <text evidence="2">Belongs to the oxygen-dependent FAD-linked oxidoreductase family.</text>
</comment>
<evidence type="ECO:0000256" key="1">
    <source>
        <dbReference type="ARBA" id="ARBA00001974"/>
    </source>
</evidence>
<dbReference type="Gene3D" id="3.30.465.10">
    <property type="match status" value="2"/>
</dbReference>
<dbReference type="GO" id="GO:0071949">
    <property type="term" value="F:FAD binding"/>
    <property type="evidence" value="ECO:0007669"/>
    <property type="project" value="InterPro"/>
</dbReference>
<dbReference type="InterPro" id="IPR006094">
    <property type="entry name" value="Oxid_FAD_bind_N"/>
</dbReference>
<dbReference type="GO" id="GO:0016491">
    <property type="term" value="F:oxidoreductase activity"/>
    <property type="evidence" value="ECO:0007669"/>
    <property type="project" value="UniProtKB-KW"/>
</dbReference>
<evidence type="ECO:0000256" key="4">
    <source>
        <dbReference type="ARBA" id="ARBA00022827"/>
    </source>
</evidence>
<dbReference type="PANTHER" id="PTHR42973">
    <property type="entry name" value="BINDING OXIDOREDUCTASE, PUTATIVE (AFU_ORTHOLOGUE AFUA_1G17690)-RELATED"/>
    <property type="match status" value="1"/>
</dbReference>
<gene>
    <name evidence="8" type="ORF">Ae201684_001253</name>
</gene>
<name>A0A6G0XUH4_9STRA</name>
<evidence type="ECO:0000259" key="7">
    <source>
        <dbReference type="PROSITE" id="PS51387"/>
    </source>
</evidence>
<dbReference type="InterPro" id="IPR016166">
    <property type="entry name" value="FAD-bd_PCMH"/>
</dbReference>
<sequence>MVQILSTIWCTVLLLPFAAGYCTPSNASCWPSAADVAVLNAELDPSIARNLFWPGGDAPRVTAVPIYSPGDQPLYGQNQNLFPLYTKPDSETAVCFDQNVTTLYCTQSARNNPLSSEPAFVAWPTKPRHVSALVKFASRHNLCVSVAGTGHDFLNRHSCQDTPGVMVRTSLFKEVTVNLKDSRGPGGTIRFGAGVVFSEAHYQASLVKRYIASGWATTVGIVGWSFGGGHGPFAGAAGLGVDNIVEAQVVLANGDLVTVNSKSNPDLWWAIRGGGGSTWGIVTSLTLRLHKIPRGGFTTLEYGGSVDYCNSSKLQAIVDGYLKWTLRLDKKWSGLFYLTPTQTPGRGCGGSVDFFAFYMYTHGSDDNDCGLEDFNRTAAALVFAVNPSPNATTNAWTAKQYNSTWAFVVHKDLEPIVPVTYLPGGLPSVLLNRTVIASGKVTKVLMDQLLQCPQAGKCHRQELYDDLTGHVDSPRPSDVSIAPGFRSAVIHFLSSSWTTTEFGPAYAVGANSYFGESDANVPNWSDRYWGVNYPKLTQIKAKYDPTGRFGCRRCVGSAP</sequence>
<keyword evidence="9" id="KW-1185">Reference proteome</keyword>
<dbReference type="EMBL" id="VJMJ01000010">
    <property type="protein sequence ID" value="KAF0744108.1"/>
    <property type="molecule type" value="Genomic_DNA"/>
</dbReference>
<evidence type="ECO:0000313" key="8">
    <source>
        <dbReference type="EMBL" id="KAF0744108.1"/>
    </source>
</evidence>
<dbReference type="InterPro" id="IPR016169">
    <property type="entry name" value="FAD-bd_PCMH_sub2"/>
</dbReference>
<dbReference type="InterPro" id="IPR036318">
    <property type="entry name" value="FAD-bd_PCMH-like_sf"/>
</dbReference>
<comment type="caution">
    <text evidence="8">The sequence shown here is derived from an EMBL/GenBank/DDBJ whole genome shotgun (WGS) entry which is preliminary data.</text>
</comment>
<keyword evidence="3" id="KW-0285">Flavoprotein</keyword>
<organism evidence="8 9">
    <name type="scientific">Aphanomyces euteiches</name>
    <dbReference type="NCBI Taxonomy" id="100861"/>
    <lineage>
        <taxon>Eukaryota</taxon>
        <taxon>Sar</taxon>
        <taxon>Stramenopiles</taxon>
        <taxon>Oomycota</taxon>
        <taxon>Saprolegniomycetes</taxon>
        <taxon>Saprolegniales</taxon>
        <taxon>Verrucalvaceae</taxon>
        <taxon>Aphanomyces</taxon>
    </lineage>
</organism>